<dbReference type="GO" id="GO:0061575">
    <property type="term" value="F:cyclin-dependent protein serine/threonine kinase activator activity"/>
    <property type="evidence" value="ECO:0007669"/>
    <property type="project" value="InterPro"/>
</dbReference>
<comment type="subcellular location">
    <subcellularLocation>
        <location evidence="1">Nucleus</location>
    </subcellularLocation>
</comment>
<dbReference type="Pfam" id="PF06391">
    <property type="entry name" value="MAT1"/>
    <property type="match status" value="1"/>
</dbReference>
<evidence type="ECO:0000256" key="6">
    <source>
        <dbReference type="ARBA" id="ARBA00023242"/>
    </source>
</evidence>
<dbReference type="PROSITE" id="PS00518">
    <property type="entry name" value="ZF_RING_1"/>
    <property type="match status" value="1"/>
</dbReference>
<evidence type="ECO:0000256" key="9">
    <source>
        <dbReference type="PROSITE-ProRule" id="PRU00175"/>
    </source>
</evidence>
<dbReference type="GO" id="GO:0016301">
    <property type="term" value="F:kinase activity"/>
    <property type="evidence" value="ECO:0007669"/>
    <property type="project" value="UniProtKB-KW"/>
</dbReference>
<keyword evidence="5" id="KW-0862">Zinc</keyword>
<dbReference type="PANTHER" id="PTHR12683">
    <property type="entry name" value="CDK-ACTIVATING KINASE ASSEMBLY FACTOR MAT1"/>
    <property type="match status" value="1"/>
</dbReference>
<dbReference type="InterPro" id="IPR017907">
    <property type="entry name" value="Znf_RING_CS"/>
</dbReference>
<keyword evidence="13" id="KW-1185">Reference proteome</keyword>
<dbReference type="InterPro" id="IPR013083">
    <property type="entry name" value="Znf_RING/FYVE/PHD"/>
</dbReference>
<dbReference type="InterPro" id="IPR004575">
    <property type="entry name" value="MAT1/Tfb3"/>
</dbReference>
<dbReference type="GeneID" id="37270536"/>
<keyword evidence="4 9" id="KW-0863">Zinc-finger</keyword>
<dbReference type="NCBIfam" id="TIGR00570">
    <property type="entry name" value="cdk7"/>
    <property type="match status" value="1"/>
</dbReference>
<accession>A0A316Z621</accession>
<evidence type="ECO:0000256" key="1">
    <source>
        <dbReference type="ARBA" id="ARBA00004123"/>
    </source>
</evidence>
<dbReference type="SUPFAM" id="SSF57850">
    <property type="entry name" value="RING/U-box"/>
    <property type="match status" value="1"/>
</dbReference>
<evidence type="ECO:0000256" key="7">
    <source>
        <dbReference type="ARBA" id="ARBA00029873"/>
    </source>
</evidence>
<dbReference type="Gene3D" id="3.30.40.10">
    <property type="entry name" value="Zinc/RING finger domain, C3HC4 (zinc finger)"/>
    <property type="match status" value="1"/>
</dbReference>
<dbReference type="Proteomes" id="UP000245946">
    <property type="component" value="Unassembled WGS sequence"/>
</dbReference>
<evidence type="ECO:0000256" key="2">
    <source>
        <dbReference type="ARBA" id="ARBA00022257"/>
    </source>
</evidence>
<keyword evidence="12" id="KW-0808">Transferase</keyword>
<dbReference type="OrthoDB" id="5963at2759"/>
<dbReference type="PROSITE" id="PS50089">
    <property type="entry name" value="ZF_RING_2"/>
    <property type="match status" value="1"/>
</dbReference>
<dbReference type="AlphaFoldDB" id="A0A316Z621"/>
<reference evidence="12 13" key="1">
    <citation type="journal article" date="2018" name="Mol. Biol. Evol.">
        <title>Broad Genomic Sampling Reveals a Smut Pathogenic Ancestry of the Fungal Clade Ustilaginomycotina.</title>
        <authorList>
            <person name="Kijpornyongpan T."/>
            <person name="Mondo S.J."/>
            <person name="Barry K."/>
            <person name="Sandor L."/>
            <person name="Lee J."/>
            <person name="Lipzen A."/>
            <person name="Pangilinan J."/>
            <person name="LaButti K."/>
            <person name="Hainaut M."/>
            <person name="Henrissat B."/>
            <person name="Grigoriev I.V."/>
            <person name="Spatafora J.W."/>
            <person name="Aime M.C."/>
        </authorList>
    </citation>
    <scope>NUCLEOTIDE SEQUENCE [LARGE SCALE GENOMIC DNA]</scope>
    <source>
        <strain evidence="12 13">MCA 4186</strain>
    </source>
</reference>
<dbReference type="SMART" id="SM00184">
    <property type="entry name" value="RING"/>
    <property type="match status" value="1"/>
</dbReference>
<keyword evidence="6" id="KW-0539">Nucleus</keyword>
<feature type="region of interest" description="Disordered" evidence="10">
    <location>
        <begin position="27"/>
        <end position="46"/>
    </location>
</feature>
<dbReference type="GO" id="GO:0005675">
    <property type="term" value="C:transcription factor TFIIH holo complex"/>
    <property type="evidence" value="ECO:0007669"/>
    <property type="project" value="InterPro"/>
</dbReference>
<dbReference type="STRING" id="58919.A0A316Z621"/>
<dbReference type="InterPro" id="IPR001841">
    <property type="entry name" value="Znf_RING"/>
</dbReference>
<protein>
    <recommendedName>
        <fullName evidence="2">RNA polymerase II transcription factor B subunit 3</fullName>
    </recommendedName>
    <alternativeName>
        <fullName evidence="8">RNA polymerase II transcription factor B 38 kDa subunit</fullName>
    </alternativeName>
    <alternativeName>
        <fullName evidence="7">RNA polymerase II transcription factor B p38 subunit</fullName>
    </alternativeName>
</protein>
<dbReference type="GO" id="GO:0006357">
    <property type="term" value="P:regulation of transcription by RNA polymerase II"/>
    <property type="evidence" value="ECO:0007669"/>
    <property type="project" value="TreeGrafter"/>
</dbReference>
<keyword evidence="12" id="KW-0418">Kinase</keyword>
<evidence type="ECO:0000313" key="13">
    <source>
        <dbReference type="Proteomes" id="UP000245946"/>
    </source>
</evidence>
<organism evidence="12 13">
    <name type="scientific">Tilletiopsis washingtonensis</name>
    <dbReference type="NCBI Taxonomy" id="58919"/>
    <lineage>
        <taxon>Eukaryota</taxon>
        <taxon>Fungi</taxon>
        <taxon>Dikarya</taxon>
        <taxon>Basidiomycota</taxon>
        <taxon>Ustilaginomycotina</taxon>
        <taxon>Exobasidiomycetes</taxon>
        <taxon>Entylomatales</taxon>
        <taxon>Entylomatales incertae sedis</taxon>
        <taxon>Tilletiopsis</taxon>
    </lineage>
</organism>
<feature type="compositionally biased region" description="Low complexity" evidence="10">
    <location>
        <begin position="27"/>
        <end position="38"/>
    </location>
</feature>
<dbReference type="InterPro" id="IPR015877">
    <property type="entry name" value="MAT1_centre"/>
</dbReference>
<proteinExistence type="predicted"/>
<dbReference type="Pfam" id="PF17121">
    <property type="entry name" value="zf-C3HC4_5"/>
    <property type="match status" value="1"/>
</dbReference>
<evidence type="ECO:0000259" key="11">
    <source>
        <dbReference type="PROSITE" id="PS50089"/>
    </source>
</evidence>
<dbReference type="PANTHER" id="PTHR12683:SF13">
    <property type="entry name" value="CDK-ACTIVATING KINASE ASSEMBLY FACTOR MAT1"/>
    <property type="match status" value="1"/>
</dbReference>
<evidence type="ECO:0000256" key="10">
    <source>
        <dbReference type="SAM" id="MobiDB-lite"/>
    </source>
</evidence>
<gene>
    <name evidence="12" type="ORF">FA09DRAFT_331362</name>
</gene>
<evidence type="ECO:0000313" key="12">
    <source>
        <dbReference type="EMBL" id="PWN96504.1"/>
    </source>
</evidence>
<name>A0A316Z621_9BASI</name>
<feature type="domain" description="RING-type" evidence="11">
    <location>
        <begin position="97"/>
        <end position="140"/>
    </location>
</feature>
<keyword evidence="3" id="KW-0479">Metal-binding</keyword>
<feature type="region of interest" description="Disordered" evidence="10">
    <location>
        <begin position="299"/>
        <end position="323"/>
    </location>
</feature>
<dbReference type="RefSeq" id="XP_025596783.1">
    <property type="nucleotide sequence ID" value="XM_025742992.1"/>
</dbReference>
<dbReference type="EMBL" id="KZ819299">
    <property type="protein sequence ID" value="PWN96504.1"/>
    <property type="molecule type" value="Genomic_DNA"/>
</dbReference>
<dbReference type="GO" id="GO:0008270">
    <property type="term" value="F:zinc ion binding"/>
    <property type="evidence" value="ECO:0007669"/>
    <property type="project" value="UniProtKB-KW"/>
</dbReference>
<feature type="compositionally biased region" description="Basic and acidic residues" evidence="10">
    <location>
        <begin position="299"/>
        <end position="317"/>
    </location>
</feature>
<dbReference type="GO" id="GO:0006289">
    <property type="term" value="P:nucleotide-excision repair"/>
    <property type="evidence" value="ECO:0007669"/>
    <property type="project" value="InterPro"/>
</dbReference>
<evidence type="ECO:0000256" key="4">
    <source>
        <dbReference type="ARBA" id="ARBA00022771"/>
    </source>
</evidence>
<evidence type="ECO:0000256" key="8">
    <source>
        <dbReference type="ARBA" id="ARBA00033277"/>
    </source>
</evidence>
<evidence type="ECO:0000256" key="3">
    <source>
        <dbReference type="ARBA" id="ARBA00022723"/>
    </source>
</evidence>
<sequence length="432" mass="47302">MSRRGGRISRAAVPPAVSHAASAAAVAASSSASGSAPEARPRTGPRHIASTASAADAAGAAGAAADAALGLLSGGVRVELKDVTGRVGEYSSPEDQCPQCKTDRFLNPRLRLRVSPCYHRICETCIERLFSLGPAPCPQCGHICRKNQFGAQTFADLGVEREVDLRRRLGRIFNRRQEEFPTLQAYNDYLEEVETLTYNAISGIDVASTTSRIAAYEAANRAASAANSRNAASESTSAFAAETHLKSLRVARATARRERLAKRQEEVEALERKGAEMLLLKDGEKEFRRLREAARKAFEEQEERIESQERREDERLAKPVQKAVKQEKEEQTWEAQMLWDYEGVYASIDDARTLYELRPTPASLGGAGASDTQAYEDPWAINADKEMLAKWRAAGYDVGESWARRLRAAVWGLGVAPRAVAGEEEAKSQMET</sequence>
<evidence type="ECO:0000256" key="5">
    <source>
        <dbReference type="ARBA" id="ARBA00022833"/>
    </source>
</evidence>